<dbReference type="Proteomes" id="UP000298663">
    <property type="component" value="Unassembled WGS sequence"/>
</dbReference>
<reference evidence="6 7" key="2">
    <citation type="journal article" date="2019" name="G3 (Bethesda)">
        <title>Hybrid Assembly of the Genome of the Entomopathogenic Nematode Steinernema carpocapsae Identifies the X-Chromosome.</title>
        <authorList>
            <person name="Serra L."/>
            <person name="Macchietto M."/>
            <person name="Macias-Munoz A."/>
            <person name="McGill C.J."/>
            <person name="Rodriguez I.M."/>
            <person name="Rodriguez B."/>
            <person name="Murad R."/>
            <person name="Mortazavi A."/>
        </authorList>
    </citation>
    <scope>NUCLEOTIDE SEQUENCE [LARGE SCALE GENOMIC DNA]</scope>
    <source>
        <strain evidence="6 7">ALL</strain>
    </source>
</reference>
<dbReference type="OrthoDB" id="5873740at2759"/>
<dbReference type="PANTHER" id="PTHR46374:SF1">
    <property type="entry name" value="START DOMAIN-CONTAINING PROTEIN"/>
    <property type="match status" value="1"/>
</dbReference>
<organism evidence="6 7">
    <name type="scientific">Steinernema carpocapsae</name>
    <name type="common">Entomopathogenic nematode</name>
    <dbReference type="NCBI Taxonomy" id="34508"/>
    <lineage>
        <taxon>Eukaryota</taxon>
        <taxon>Metazoa</taxon>
        <taxon>Ecdysozoa</taxon>
        <taxon>Nematoda</taxon>
        <taxon>Chromadorea</taxon>
        <taxon>Rhabditida</taxon>
        <taxon>Tylenchina</taxon>
        <taxon>Panagrolaimomorpha</taxon>
        <taxon>Strongyloidoidea</taxon>
        <taxon>Steinernematidae</taxon>
        <taxon>Steinernema</taxon>
    </lineage>
</organism>
<dbReference type="PANTHER" id="PTHR46374">
    <property type="entry name" value="PROTEIN CBG07384"/>
    <property type="match status" value="1"/>
</dbReference>
<dbReference type="CDD" id="cd00177">
    <property type="entry name" value="START"/>
    <property type="match status" value="1"/>
</dbReference>
<reference evidence="6 7" key="1">
    <citation type="journal article" date="2015" name="Genome Biol.">
        <title>Comparative genomics of Steinernema reveals deeply conserved gene regulatory networks.</title>
        <authorList>
            <person name="Dillman A.R."/>
            <person name="Macchietto M."/>
            <person name="Porter C.F."/>
            <person name="Rogers A."/>
            <person name="Williams B."/>
            <person name="Antoshechkin I."/>
            <person name="Lee M.M."/>
            <person name="Goodwin Z."/>
            <person name="Lu X."/>
            <person name="Lewis E.E."/>
            <person name="Goodrich-Blair H."/>
            <person name="Stock S.P."/>
            <person name="Adams B.J."/>
            <person name="Sternberg P.W."/>
            <person name="Mortazavi A."/>
        </authorList>
    </citation>
    <scope>NUCLEOTIDE SEQUENCE [LARGE SCALE GENOMIC DNA]</scope>
    <source>
        <strain evidence="6 7">ALL</strain>
    </source>
</reference>
<evidence type="ECO:0000313" key="6">
    <source>
        <dbReference type="EMBL" id="TMS32623.1"/>
    </source>
</evidence>
<feature type="domain" description="START" evidence="5">
    <location>
        <begin position="33"/>
        <end position="223"/>
    </location>
</feature>
<dbReference type="STRING" id="34508.A0A4V6I6X7"/>
<comment type="caution">
    <text evidence="6">The sequence shown here is derived from an EMBL/GenBank/DDBJ whole genome shotgun (WGS) entry which is preliminary data.</text>
</comment>
<evidence type="ECO:0000256" key="1">
    <source>
        <dbReference type="ARBA" id="ARBA00022448"/>
    </source>
</evidence>
<dbReference type="Pfam" id="PF01852">
    <property type="entry name" value="START"/>
    <property type="match status" value="1"/>
</dbReference>
<dbReference type="SUPFAM" id="SSF55961">
    <property type="entry name" value="Bet v1-like"/>
    <property type="match status" value="1"/>
</dbReference>
<evidence type="ECO:0000256" key="4">
    <source>
        <dbReference type="ARBA" id="ARBA00024750"/>
    </source>
</evidence>
<keyword evidence="3" id="KW-0446">Lipid-binding</keyword>
<keyword evidence="2" id="KW-0445">Lipid transport</keyword>
<dbReference type="PROSITE" id="PS50848">
    <property type="entry name" value="START"/>
    <property type="match status" value="1"/>
</dbReference>
<sequence>MVNAAILPSTEEIIKVAEGSYEKFREQLDDLDWTLTRTFGKGADLTEVYVKASDVPGAEDMYLLKTTYTTSVPRLAALLYPWNPYRQQWDVLLETGEVIKKLENDIYVVNHRTKAKFGLSCRDSVDAVKIVKDGVDLYVSSSFCPNGDVLVPERKGYVRTTQYLGGYRLIQIDENQVEFSMLFHADLKLNKMISFMTSISSMKPKLMNEKTENLRKAVKNITVKPEHVS</sequence>
<evidence type="ECO:0000259" key="5">
    <source>
        <dbReference type="PROSITE" id="PS50848"/>
    </source>
</evidence>
<keyword evidence="1" id="KW-0813">Transport</keyword>
<evidence type="ECO:0000256" key="3">
    <source>
        <dbReference type="ARBA" id="ARBA00023121"/>
    </source>
</evidence>
<proteinExistence type="predicted"/>
<name>A0A4V6I6X7_STECR</name>
<gene>
    <name evidence="6" type="ORF">L596_000440</name>
</gene>
<dbReference type="EMBL" id="AZBU02000001">
    <property type="protein sequence ID" value="TMS32623.1"/>
    <property type="molecule type" value="Genomic_DNA"/>
</dbReference>
<dbReference type="Gene3D" id="3.30.530.20">
    <property type="match status" value="1"/>
</dbReference>
<evidence type="ECO:0000256" key="2">
    <source>
        <dbReference type="ARBA" id="ARBA00023055"/>
    </source>
</evidence>
<dbReference type="GO" id="GO:0008289">
    <property type="term" value="F:lipid binding"/>
    <property type="evidence" value="ECO:0007669"/>
    <property type="project" value="UniProtKB-KW"/>
</dbReference>
<dbReference type="InterPro" id="IPR023393">
    <property type="entry name" value="START-like_dom_sf"/>
</dbReference>
<dbReference type="GO" id="GO:0006869">
    <property type="term" value="P:lipid transport"/>
    <property type="evidence" value="ECO:0007669"/>
    <property type="project" value="UniProtKB-KW"/>
</dbReference>
<dbReference type="InterPro" id="IPR002913">
    <property type="entry name" value="START_lipid-bd_dom"/>
</dbReference>
<evidence type="ECO:0000313" key="7">
    <source>
        <dbReference type="Proteomes" id="UP000298663"/>
    </source>
</evidence>
<protein>
    <recommendedName>
        <fullName evidence="5">START domain-containing protein</fullName>
    </recommendedName>
</protein>
<dbReference type="InterPro" id="IPR043556">
    <property type="entry name" value="StARD5/6"/>
</dbReference>
<keyword evidence="7" id="KW-1185">Reference proteome</keyword>
<dbReference type="AlphaFoldDB" id="A0A4V6I6X7"/>
<comment type="function">
    <text evidence="4">May be involved in the intracellular transport of sterols or other lipids. May bind cholesterol or other sterols.</text>
</comment>
<accession>A0A4V6I6X7</accession>